<dbReference type="OrthoDB" id="2902148at2"/>
<dbReference type="EMBL" id="QXJM01000039">
    <property type="protein sequence ID" value="RIE02860.1"/>
    <property type="molecule type" value="Genomic_DNA"/>
</dbReference>
<sequence>MAKKTVNRRGRSPAAGRGKFAKKRIRAKKAALPKSNTGLEETTEAVISRPSPSVSVIVPVMNERRTIRRVVQEAFRVHPRTEVIVVANGSTDGSAEIARRSGAKVIAYDKPLGHDVGRSMGAREAQGDILLFIDADMVIPAVKLRPFVRQIESGTDVALNDYSGPVDTTVVHGVVLAKHALNSLLNRSDLAGASMTAVPHAISRRTLQTIGYAALAVPPLAQTMAIRAGLQVARSIHVNVGKLNPLRVKRERTRSLEPLIVGDHLEAMNWWIDNSDYRGGYDDGARDRWRVR</sequence>
<evidence type="ECO:0000313" key="4">
    <source>
        <dbReference type="Proteomes" id="UP000266340"/>
    </source>
</evidence>
<keyword evidence="3" id="KW-0808">Transferase</keyword>
<feature type="domain" description="Glycosyltransferase 2-like" evidence="2">
    <location>
        <begin position="55"/>
        <end position="159"/>
    </location>
</feature>
<comment type="caution">
    <text evidence="3">The sequence shown here is derived from an EMBL/GenBank/DDBJ whole genome shotgun (WGS) entry which is preliminary data.</text>
</comment>
<evidence type="ECO:0000313" key="3">
    <source>
        <dbReference type="EMBL" id="RIE02860.1"/>
    </source>
</evidence>
<evidence type="ECO:0000259" key="2">
    <source>
        <dbReference type="Pfam" id="PF00535"/>
    </source>
</evidence>
<feature type="region of interest" description="Disordered" evidence="1">
    <location>
        <begin position="1"/>
        <end position="37"/>
    </location>
</feature>
<dbReference type="AlphaFoldDB" id="A0A398CKN7"/>
<dbReference type="Proteomes" id="UP000266340">
    <property type="component" value="Unassembled WGS sequence"/>
</dbReference>
<accession>A0A398CKN7</accession>
<name>A0A398CKN7_9BACL</name>
<dbReference type="Gene3D" id="3.90.550.10">
    <property type="entry name" value="Spore Coat Polysaccharide Biosynthesis Protein SpsA, Chain A"/>
    <property type="match status" value="1"/>
</dbReference>
<proteinExistence type="predicted"/>
<feature type="compositionally biased region" description="Basic residues" evidence="1">
    <location>
        <begin position="1"/>
        <end position="11"/>
    </location>
</feature>
<evidence type="ECO:0000256" key="1">
    <source>
        <dbReference type="SAM" id="MobiDB-lite"/>
    </source>
</evidence>
<dbReference type="Pfam" id="PF00535">
    <property type="entry name" value="Glycos_transf_2"/>
    <property type="match status" value="1"/>
</dbReference>
<organism evidence="3 4">
    <name type="scientific">Cohnella faecalis</name>
    <dbReference type="NCBI Taxonomy" id="2315694"/>
    <lineage>
        <taxon>Bacteria</taxon>
        <taxon>Bacillati</taxon>
        <taxon>Bacillota</taxon>
        <taxon>Bacilli</taxon>
        <taxon>Bacillales</taxon>
        <taxon>Paenibacillaceae</taxon>
        <taxon>Cohnella</taxon>
    </lineage>
</organism>
<protein>
    <submittedName>
        <fullName evidence="3">Glycosyltransferase</fullName>
    </submittedName>
</protein>
<keyword evidence="4" id="KW-1185">Reference proteome</keyword>
<gene>
    <name evidence="3" type="ORF">D3H35_19730</name>
</gene>
<dbReference type="SUPFAM" id="SSF53448">
    <property type="entry name" value="Nucleotide-diphospho-sugar transferases"/>
    <property type="match status" value="1"/>
</dbReference>
<dbReference type="PANTHER" id="PTHR48090">
    <property type="entry name" value="UNDECAPRENYL-PHOSPHATE 4-DEOXY-4-FORMAMIDO-L-ARABINOSE TRANSFERASE-RELATED"/>
    <property type="match status" value="1"/>
</dbReference>
<dbReference type="GO" id="GO:0016740">
    <property type="term" value="F:transferase activity"/>
    <property type="evidence" value="ECO:0007669"/>
    <property type="project" value="UniProtKB-KW"/>
</dbReference>
<dbReference type="InterPro" id="IPR050256">
    <property type="entry name" value="Glycosyltransferase_2"/>
</dbReference>
<dbReference type="InterPro" id="IPR029044">
    <property type="entry name" value="Nucleotide-diphossugar_trans"/>
</dbReference>
<feature type="compositionally biased region" description="Basic residues" evidence="1">
    <location>
        <begin position="19"/>
        <end position="31"/>
    </location>
</feature>
<reference evidence="3 4" key="1">
    <citation type="submission" date="2018-09" db="EMBL/GenBank/DDBJ databases">
        <title>Cohnella cavernae sp. nov., isolated from a karst cave.</title>
        <authorList>
            <person name="Zhu H."/>
        </authorList>
    </citation>
    <scope>NUCLEOTIDE SEQUENCE [LARGE SCALE GENOMIC DNA]</scope>
    <source>
        <strain evidence="3 4">K2E09-144</strain>
    </source>
</reference>
<dbReference type="RefSeq" id="WP_119150891.1">
    <property type="nucleotide sequence ID" value="NZ_JBHSOV010000025.1"/>
</dbReference>
<dbReference type="InterPro" id="IPR001173">
    <property type="entry name" value="Glyco_trans_2-like"/>
</dbReference>
<dbReference type="PANTHER" id="PTHR48090:SF7">
    <property type="entry name" value="RFBJ PROTEIN"/>
    <property type="match status" value="1"/>
</dbReference>